<dbReference type="EMBL" id="JARKIF010000029">
    <property type="protein sequence ID" value="KAJ7613065.1"/>
    <property type="molecule type" value="Genomic_DNA"/>
</dbReference>
<organism evidence="2 3">
    <name type="scientific">Roridomyces roridus</name>
    <dbReference type="NCBI Taxonomy" id="1738132"/>
    <lineage>
        <taxon>Eukaryota</taxon>
        <taxon>Fungi</taxon>
        <taxon>Dikarya</taxon>
        <taxon>Basidiomycota</taxon>
        <taxon>Agaricomycotina</taxon>
        <taxon>Agaricomycetes</taxon>
        <taxon>Agaricomycetidae</taxon>
        <taxon>Agaricales</taxon>
        <taxon>Marasmiineae</taxon>
        <taxon>Mycenaceae</taxon>
        <taxon>Roridomyces</taxon>
    </lineage>
</organism>
<feature type="compositionally biased region" description="Basic and acidic residues" evidence="1">
    <location>
        <begin position="43"/>
        <end position="55"/>
    </location>
</feature>
<dbReference type="Proteomes" id="UP001221142">
    <property type="component" value="Unassembled WGS sequence"/>
</dbReference>
<gene>
    <name evidence="2" type="ORF">FB45DRAFT_1009075</name>
</gene>
<comment type="caution">
    <text evidence="2">The sequence shown here is derived from an EMBL/GenBank/DDBJ whole genome shotgun (WGS) entry which is preliminary data.</text>
</comment>
<proteinExistence type="predicted"/>
<reference evidence="2" key="1">
    <citation type="submission" date="2023-03" db="EMBL/GenBank/DDBJ databases">
        <title>Massive genome expansion in bonnet fungi (Mycena s.s.) driven by repeated elements and novel gene families across ecological guilds.</title>
        <authorList>
            <consortium name="Lawrence Berkeley National Laboratory"/>
            <person name="Harder C.B."/>
            <person name="Miyauchi S."/>
            <person name="Viragh M."/>
            <person name="Kuo A."/>
            <person name="Thoen E."/>
            <person name="Andreopoulos B."/>
            <person name="Lu D."/>
            <person name="Skrede I."/>
            <person name="Drula E."/>
            <person name="Henrissat B."/>
            <person name="Morin E."/>
            <person name="Kohler A."/>
            <person name="Barry K."/>
            <person name="LaButti K."/>
            <person name="Morin E."/>
            <person name="Salamov A."/>
            <person name="Lipzen A."/>
            <person name="Mereny Z."/>
            <person name="Hegedus B."/>
            <person name="Baldrian P."/>
            <person name="Stursova M."/>
            <person name="Weitz H."/>
            <person name="Taylor A."/>
            <person name="Grigoriev I.V."/>
            <person name="Nagy L.G."/>
            <person name="Martin F."/>
            <person name="Kauserud H."/>
        </authorList>
    </citation>
    <scope>NUCLEOTIDE SEQUENCE</scope>
    <source>
        <strain evidence="2">9284</strain>
    </source>
</reference>
<dbReference type="AlphaFoldDB" id="A0AAD7B840"/>
<feature type="region of interest" description="Disordered" evidence="1">
    <location>
        <begin position="1"/>
        <end position="106"/>
    </location>
</feature>
<protein>
    <submittedName>
        <fullName evidence="2">Uncharacterized protein</fullName>
    </submittedName>
</protein>
<feature type="compositionally biased region" description="Basic and acidic residues" evidence="1">
    <location>
        <begin position="97"/>
        <end position="106"/>
    </location>
</feature>
<evidence type="ECO:0000313" key="2">
    <source>
        <dbReference type="EMBL" id="KAJ7613065.1"/>
    </source>
</evidence>
<name>A0AAD7B840_9AGAR</name>
<sequence length="371" mass="40597">MSRSARWIDDDDTTAGAGLVHSGTASGVALESPEEEDGGICWEEPRDERQHESRAKFVIISRRANGVGDPTPYTTDKRSDRWMSSMGKKKNKNDPASSEKDPSRHLDRYRVIDADGGWREGETKAKTVKQPRAIIRSESVGSWEVGAVQKEGWWWSGASMTFLSKGSSSLRERHLASCDVVSMEETEGYVQIVRLQPAEVEIRCVENLVWGGARSDEERQTMLAWERVFSEQGQSKDSPSGRAGCSEFRLASICHGDTTSFAEETAEGPQAASNEDSLTVDCPGDTELVQELRAALAAARRSNSGTNSHDNDEEDSNQTVFRGCGLLAPPLDRQGSLPELTPDGSEAGVALRDPAPVIVQFKSSEIHRNIG</sequence>
<evidence type="ECO:0000313" key="3">
    <source>
        <dbReference type="Proteomes" id="UP001221142"/>
    </source>
</evidence>
<evidence type="ECO:0000256" key="1">
    <source>
        <dbReference type="SAM" id="MobiDB-lite"/>
    </source>
</evidence>
<feature type="region of interest" description="Disordered" evidence="1">
    <location>
        <begin position="297"/>
        <end position="317"/>
    </location>
</feature>
<keyword evidence="3" id="KW-1185">Reference proteome</keyword>
<accession>A0AAD7B840</accession>